<dbReference type="InterPro" id="IPR036567">
    <property type="entry name" value="RHF-like"/>
</dbReference>
<gene>
    <name evidence="6" type="primary">raiA</name>
    <name evidence="6" type="ORF">WG929_06985</name>
</gene>
<dbReference type="PANTHER" id="PTHR33231:SF1">
    <property type="entry name" value="30S RIBOSOMAL PROTEIN"/>
    <property type="match status" value="1"/>
</dbReference>
<dbReference type="NCBIfam" id="TIGR00741">
    <property type="entry name" value="yfiA"/>
    <property type="match status" value="1"/>
</dbReference>
<comment type="subunit">
    <text evidence="3">Associates exclusively with 100S ribosomes, which are dimers of 70S ribosomes.</text>
</comment>
<name>A0ABW8NGR4_9GAMM</name>
<comment type="similarity">
    <text evidence="2">Belongs to the HPF/YfiA ribosome-associated protein family. Short HPF subfamily.</text>
</comment>
<proteinExistence type="inferred from homology"/>
<evidence type="ECO:0000256" key="4">
    <source>
        <dbReference type="ARBA" id="ARBA00041148"/>
    </source>
</evidence>
<reference evidence="6 7" key="1">
    <citation type="submission" date="2024-03" db="EMBL/GenBank/DDBJ databases">
        <title>High-quality draft genome sequence of Oceanobacter sp. wDCs-4.</title>
        <authorList>
            <person name="Dong C."/>
        </authorList>
    </citation>
    <scope>NUCLEOTIDE SEQUENCE [LARGE SCALE GENOMIC DNA]</scope>
    <source>
        <strain evidence="7">wDCs-4</strain>
    </source>
</reference>
<accession>A0ABW8NGR4</accession>
<comment type="caution">
    <text evidence="6">The sequence shown here is derived from an EMBL/GenBank/DDBJ whole genome shotgun (WGS) entry which is preliminary data.</text>
</comment>
<dbReference type="PANTHER" id="PTHR33231">
    <property type="entry name" value="30S RIBOSOMAL PROTEIN"/>
    <property type="match status" value="1"/>
</dbReference>
<dbReference type="InterPro" id="IPR003489">
    <property type="entry name" value="RHF/RaiA"/>
</dbReference>
<evidence type="ECO:0000256" key="1">
    <source>
        <dbReference type="ARBA" id="ARBA00022845"/>
    </source>
</evidence>
<evidence type="ECO:0000256" key="3">
    <source>
        <dbReference type="ARBA" id="ARBA00038695"/>
    </source>
</evidence>
<protein>
    <recommendedName>
        <fullName evidence="4">Ribosome hibernation promoting factor</fullName>
    </recommendedName>
    <alternativeName>
        <fullName evidence="5">Hibernation factor HPF</fullName>
    </alternativeName>
</protein>
<evidence type="ECO:0000256" key="2">
    <source>
        <dbReference type="ARBA" id="ARBA00038434"/>
    </source>
</evidence>
<dbReference type="EMBL" id="JBBKTX010000007">
    <property type="protein sequence ID" value="MFK4752149.1"/>
    <property type="molecule type" value="Genomic_DNA"/>
</dbReference>
<dbReference type="InterPro" id="IPR050574">
    <property type="entry name" value="HPF/YfiA_ribosome-assoc"/>
</dbReference>
<dbReference type="Pfam" id="PF02482">
    <property type="entry name" value="Ribosomal_S30AE"/>
    <property type="match status" value="1"/>
</dbReference>
<keyword evidence="7" id="KW-1185">Reference proteome</keyword>
<sequence>MSINISGHHVEVTAAMEEYVKEKLVRLERHAEPITSGQVTLTLEKGRQLAEASLHVSGADFHATSSHDDMYAAIDLLADKLDRQVLKHKEKLVARQHGQG</sequence>
<organism evidence="6 7">
    <name type="scientific">Oceanobacter antarcticus</name>
    <dbReference type="NCBI Taxonomy" id="3133425"/>
    <lineage>
        <taxon>Bacteria</taxon>
        <taxon>Pseudomonadati</taxon>
        <taxon>Pseudomonadota</taxon>
        <taxon>Gammaproteobacteria</taxon>
        <taxon>Oceanospirillales</taxon>
        <taxon>Oceanospirillaceae</taxon>
        <taxon>Oceanobacter</taxon>
    </lineage>
</organism>
<dbReference type="SUPFAM" id="SSF69754">
    <property type="entry name" value="Ribosome binding protein Y (YfiA homologue)"/>
    <property type="match status" value="1"/>
</dbReference>
<dbReference type="Proteomes" id="UP001620597">
    <property type="component" value="Unassembled WGS sequence"/>
</dbReference>
<evidence type="ECO:0000313" key="6">
    <source>
        <dbReference type="EMBL" id="MFK4752149.1"/>
    </source>
</evidence>
<evidence type="ECO:0000313" key="7">
    <source>
        <dbReference type="Proteomes" id="UP001620597"/>
    </source>
</evidence>
<dbReference type="RefSeq" id="WP_416205476.1">
    <property type="nucleotide sequence ID" value="NZ_JBBKTX010000007.1"/>
</dbReference>
<keyword evidence="1" id="KW-0810">Translation regulation</keyword>
<dbReference type="Gene3D" id="3.30.160.100">
    <property type="entry name" value="Ribosome hibernation promotion factor-like"/>
    <property type="match status" value="1"/>
</dbReference>
<evidence type="ECO:0000256" key="5">
    <source>
        <dbReference type="ARBA" id="ARBA00041319"/>
    </source>
</evidence>
<dbReference type="CDD" id="cd00552">
    <property type="entry name" value="RaiA"/>
    <property type="match status" value="1"/>
</dbReference>